<gene>
    <name evidence="1" type="ORF">DFA_02947</name>
</gene>
<dbReference type="GeneID" id="14877147"/>
<name>F4PG69_CACFS</name>
<dbReference type="AlphaFoldDB" id="F4PG69"/>
<evidence type="ECO:0000313" key="1">
    <source>
        <dbReference type="EMBL" id="EGG24703.1"/>
    </source>
</evidence>
<reference evidence="2" key="1">
    <citation type="journal article" date="2011" name="Genome Res.">
        <title>Phylogeny-wide analysis of social amoeba genomes highlights ancient origins for complex intercellular communication.</title>
        <authorList>
            <person name="Heidel A.J."/>
            <person name="Lawal H.M."/>
            <person name="Felder M."/>
            <person name="Schilde C."/>
            <person name="Helps N.R."/>
            <person name="Tunggal B."/>
            <person name="Rivero F."/>
            <person name="John U."/>
            <person name="Schleicher M."/>
            <person name="Eichinger L."/>
            <person name="Platzer M."/>
            <person name="Noegel A.A."/>
            <person name="Schaap P."/>
            <person name="Gloeckner G."/>
        </authorList>
    </citation>
    <scope>NUCLEOTIDE SEQUENCE [LARGE SCALE GENOMIC DNA]</scope>
    <source>
        <strain evidence="2">SH3</strain>
    </source>
</reference>
<dbReference type="Proteomes" id="UP000007797">
    <property type="component" value="Unassembled WGS sequence"/>
</dbReference>
<evidence type="ECO:0000313" key="2">
    <source>
        <dbReference type="Proteomes" id="UP000007797"/>
    </source>
</evidence>
<dbReference type="EMBL" id="GL883006">
    <property type="protein sequence ID" value="EGG24703.1"/>
    <property type="molecule type" value="Genomic_DNA"/>
</dbReference>
<organism evidence="1 2">
    <name type="scientific">Cavenderia fasciculata</name>
    <name type="common">Slime mold</name>
    <name type="synonym">Dictyostelium fasciculatum</name>
    <dbReference type="NCBI Taxonomy" id="261658"/>
    <lineage>
        <taxon>Eukaryota</taxon>
        <taxon>Amoebozoa</taxon>
        <taxon>Evosea</taxon>
        <taxon>Eumycetozoa</taxon>
        <taxon>Dictyostelia</taxon>
        <taxon>Acytosteliales</taxon>
        <taxon>Cavenderiaceae</taxon>
        <taxon>Cavenderia</taxon>
    </lineage>
</organism>
<dbReference type="RefSeq" id="XP_004362554.1">
    <property type="nucleotide sequence ID" value="XM_004362497.1"/>
</dbReference>
<accession>F4PG69</accession>
<dbReference type="KEGG" id="dfa:DFA_02947"/>
<dbReference type="PROSITE" id="PS51257">
    <property type="entry name" value="PROKAR_LIPOPROTEIN"/>
    <property type="match status" value="1"/>
</dbReference>
<keyword evidence="2" id="KW-1185">Reference proteome</keyword>
<sequence length="174" mass="20127">MHKTTERVLKMRDGDFGTTRSNGTFPLMISCQMWGSGKSYLGINFLKAALQNKIECSDEFRNLKYLLIDSSQFSKFTTNYDESVWVGSFQKAIMQAVSQLSKIVVPESTDFHDFCKREARGFFFHIDELEATYHSDYQMNPSKTITILSDFLWKPCVHLRKVVSSLLNGSWFIF</sequence>
<protein>
    <submittedName>
        <fullName evidence="1">Uncharacterized protein</fullName>
    </submittedName>
</protein>
<proteinExistence type="predicted"/>